<keyword evidence="1" id="KW-0540">Nuclease</keyword>
<dbReference type="Proteomes" id="UP001153069">
    <property type="component" value="Unassembled WGS sequence"/>
</dbReference>
<dbReference type="InterPro" id="IPR013520">
    <property type="entry name" value="Ribonucl_H"/>
</dbReference>
<evidence type="ECO:0000256" key="1">
    <source>
        <dbReference type="ARBA" id="ARBA00022722"/>
    </source>
</evidence>
<organism evidence="5 6">
    <name type="scientific">Seminavis robusta</name>
    <dbReference type="NCBI Taxonomy" id="568900"/>
    <lineage>
        <taxon>Eukaryota</taxon>
        <taxon>Sar</taxon>
        <taxon>Stramenopiles</taxon>
        <taxon>Ochrophyta</taxon>
        <taxon>Bacillariophyta</taxon>
        <taxon>Bacillariophyceae</taxon>
        <taxon>Bacillariophycidae</taxon>
        <taxon>Naviculales</taxon>
        <taxon>Naviculaceae</taxon>
        <taxon>Seminavis</taxon>
    </lineage>
</organism>
<dbReference type="InterPro" id="IPR012816">
    <property type="entry name" value="NADAR"/>
</dbReference>
<comment type="caution">
    <text evidence="5">The sequence shown here is derived from an EMBL/GenBank/DDBJ whole genome shotgun (WGS) entry which is preliminary data.</text>
</comment>
<evidence type="ECO:0000313" key="5">
    <source>
        <dbReference type="EMBL" id="CAB9519090.1"/>
    </source>
</evidence>
<evidence type="ECO:0000259" key="4">
    <source>
        <dbReference type="SMART" id="SM00479"/>
    </source>
</evidence>
<dbReference type="PANTHER" id="PTHR23044:SF61">
    <property type="entry name" value="3'-5' EXORIBONUCLEASE 1-RELATED"/>
    <property type="match status" value="1"/>
</dbReference>
<dbReference type="SUPFAM" id="SSF53098">
    <property type="entry name" value="Ribonuclease H-like"/>
    <property type="match status" value="1"/>
</dbReference>
<dbReference type="CDD" id="cd15457">
    <property type="entry name" value="NADAR"/>
    <property type="match status" value="1"/>
</dbReference>
<dbReference type="Pfam" id="PF08719">
    <property type="entry name" value="NADAR"/>
    <property type="match status" value="1"/>
</dbReference>
<keyword evidence="6" id="KW-1185">Reference proteome</keyword>
<dbReference type="InterPro" id="IPR036397">
    <property type="entry name" value="RNaseH_sf"/>
</dbReference>
<protein>
    <submittedName>
        <fullName evidence="5">ERI1 exoribonuclease</fullName>
    </submittedName>
</protein>
<accession>A0A9N8EES9</accession>
<keyword evidence="3" id="KW-0269">Exonuclease</keyword>
<dbReference type="CDD" id="cd06133">
    <property type="entry name" value="ERI-1_3'hExo_like"/>
    <property type="match status" value="1"/>
</dbReference>
<keyword evidence="2" id="KW-0378">Hydrolase</keyword>
<dbReference type="InterPro" id="IPR051274">
    <property type="entry name" value="3-5_Exoribonuclease"/>
</dbReference>
<dbReference type="OrthoDB" id="448399at2759"/>
<reference evidence="5" key="1">
    <citation type="submission" date="2020-06" db="EMBL/GenBank/DDBJ databases">
        <authorList>
            <consortium name="Plant Systems Biology data submission"/>
        </authorList>
    </citation>
    <scope>NUCLEOTIDE SEQUENCE</scope>
    <source>
        <strain evidence="5">D6</strain>
    </source>
</reference>
<dbReference type="Gene3D" id="1.10.357.40">
    <property type="entry name" value="YbiA-like"/>
    <property type="match status" value="1"/>
</dbReference>
<dbReference type="SMART" id="SM00479">
    <property type="entry name" value="EXOIII"/>
    <property type="match status" value="1"/>
</dbReference>
<dbReference type="EMBL" id="CAICTM010000986">
    <property type="protein sequence ID" value="CAB9519090.1"/>
    <property type="molecule type" value="Genomic_DNA"/>
</dbReference>
<dbReference type="SUPFAM" id="SSF143990">
    <property type="entry name" value="YbiA-like"/>
    <property type="match status" value="1"/>
</dbReference>
<sequence>MEEETIAHLPEELVKEWKRLQGVSGSFKGPPKDEADMQQRKDHKATVKQFLAGLTVEQRNVLIPPKKKANDAAKNDKHNKAPLQHILEPKESPVNLGWGECAKQYSHVLSFYSHTRRYPIEEYEDEHIFGDLDRRVLSNLFEDDRPIQMGQLTGTHIHPLICETPAASSEHFYQAVKCQEEADAEFILTQLNSLDAARFGQSRLLLTSSQKEWLVARGINADDFQPRGSGWMRGKKGQLPARRDWRQIKHSVMLHILRAKFGGQALGTAARRAVEALKVAPLFVEHTTNDAAWGDGGSGNGTNWLGKCLTRVFLELKGQFPVDPQANETNLFSPNNLLVRYVPTSVPIKNRTLPTDHLPSPDVLLILDFEATCDKGGNPKPQEIIEWPTLALSVATGKVEKVFHHYVKPTIKPVLSDFCTELTGITQSQVDAGKPLIDVMQMHLQWLSDNRLVPLYDEQGSPTSCTGEGQRTFLYTSCGDWDLRTGLATQLSHLGVPVPSTFSNWINVKIAFQNVYASKKPGGMAEMLKRLGLELEGHHHSGIDDCRNIAMICQALLKDEWVPTRTSMRR</sequence>
<dbReference type="GO" id="GO:0003676">
    <property type="term" value="F:nucleic acid binding"/>
    <property type="evidence" value="ECO:0007669"/>
    <property type="project" value="InterPro"/>
</dbReference>
<dbReference type="Gene3D" id="3.30.420.10">
    <property type="entry name" value="Ribonuclease H-like superfamily/Ribonuclease H"/>
    <property type="match status" value="1"/>
</dbReference>
<evidence type="ECO:0000256" key="3">
    <source>
        <dbReference type="ARBA" id="ARBA00022839"/>
    </source>
</evidence>
<proteinExistence type="predicted"/>
<dbReference type="Pfam" id="PF00929">
    <property type="entry name" value="RNase_T"/>
    <property type="match status" value="1"/>
</dbReference>
<evidence type="ECO:0000313" key="6">
    <source>
        <dbReference type="Proteomes" id="UP001153069"/>
    </source>
</evidence>
<dbReference type="InterPro" id="IPR037238">
    <property type="entry name" value="YbiA-like_sf"/>
</dbReference>
<dbReference type="GO" id="GO:0000175">
    <property type="term" value="F:3'-5'-RNA exonuclease activity"/>
    <property type="evidence" value="ECO:0007669"/>
    <property type="project" value="InterPro"/>
</dbReference>
<dbReference type="AlphaFoldDB" id="A0A9N8EES9"/>
<feature type="domain" description="Exonuclease" evidence="4">
    <location>
        <begin position="363"/>
        <end position="562"/>
    </location>
</feature>
<dbReference type="InterPro" id="IPR047201">
    <property type="entry name" value="ERI-1_3'hExo-like"/>
</dbReference>
<dbReference type="InterPro" id="IPR012337">
    <property type="entry name" value="RNaseH-like_sf"/>
</dbReference>
<dbReference type="PANTHER" id="PTHR23044">
    <property type="entry name" value="3'-5' EXONUCLEASE ERI1-RELATED"/>
    <property type="match status" value="1"/>
</dbReference>
<evidence type="ECO:0000256" key="2">
    <source>
        <dbReference type="ARBA" id="ARBA00022801"/>
    </source>
</evidence>
<gene>
    <name evidence="5" type="ORF">SEMRO_988_G228300.1</name>
</gene>
<name>A0A9N8EES9_9STRA</name>